<feature type="compositionally biased region" description="Acidic residues" evidence="1">
    <location>
        <begin position="201"/>
        <end position="228"/>
    </location>
</feature>
<dbReference type="AlphaFoldDB" id="A0A077WIQ6"/>
<evidence type="ECO:0000259" key="2">
    <source>
        <dbReference type="PROSITE" id="PS50090"/>
    </source>
</evidence>
<feature type="region of interest" description="Disordered" evidence="1">
    <location>
        <begin position="198"/>
        <end position="228"/>
    </location>
</feature>
<accession>A0A077WIQ6</accession>
<evidence type="ECO:0000256" key="1">
    <source>
        <dbReference type="SAM" id="MobiDB-lite"/>
    </source>
</evidence>
<name>A0A077WIQ6_9FUNG</name>
<dbReference type="PROSITE" id="PS50090">
    <property type="entry name" value="MYB_LIKE"/>
    <property type="match status" value="1"/>
</dbReference>
<feature type="region of interest" description="Disordered" evidence="1">
    <location>
        <begin position="64"/>
        <end position="134"/>
    </location>
</feature>
<sequence length="228" mass="25862">MTSEDIQAASFLLNLRKEPVIMLPPIDSLLSSPQSFHSHLDHIDSSTCVTPSSSMMDIQMITHAADQDPIPSKNKNKATATLPTRTRRRRISSNNSGGSTSSPTDLTHHPRPRRTTMTSTSSSSSSIIRKGGKIRPRWQAQERLKLFLAIAEDKQLEDMSTFRWGPIACKVGRSRKACKDQWRREVYRSIVQYLEKMAAQESEESDQQDDYDEEVDDIEDEEDHPMEA</sequence>
<evidence type="ECO:0000313" key="3">
    <source>
        <dbReference type="EMBL" id="CDS07014.1"/>
    </source>
</evidence>
<dbReference type="OrthoDB" id="2384577at2759"/>
<feature type="compositionally biased region" description="Low complexity" evidence="1">
    <location>
        <begin position="92"/>
        <end position="104"/>
    </location>
</feature>
<dbReference type="EMBL" id="LK023322">
    <property type="protein sequence ID" value="CDS07014.1"/>
    <property type="molecule type" value="Genomic_DNA"/>
</dbReference>
<gene>
    <name evidence="3" type="ORF">LRAMOSA09537</name>
</gene>
<protein>
    <recommendedName>
        <fullName evidence="2">Myb-like domain-containing protein</fullName>
    </recommendedName>
</protein>
<feature type="domain" description="Myb-like" evidence="2">
    <location>
        <begin position="130"/>
        <end position="186"/>
    </location>
</feature>
<organism evidence="3">
    <name type="scientific">Lichtheimia ramosa</name>
    <dbReference type="NCBI Taxonomy" id="688394"/>
    <lineage>
        <taxon>Eukaryota</taxon>
        <taxon>Fungi</taxon>
        <taxon>Fungi incertae sedis</taxon>
        <taxon>Mucoromycota</taxon>
        <taxon>Mucoromycotina</taxon>
        <taxon>Mucoromycetes</taxon>
        <taxon>Mucorales</taxon>
        <taxon>Lichtheimiaceae</taxon>
        <taxon>Lichtheimia</taxon>
    </lineage>
</organism>
<proteinExistence type="predicted"/>
<feature type="compositionally biased region" description="Low complexity" evidence="1">
    <location>
        <begin position="115"/>
        <end position="126"/>
    </location>
</feature>
<reference evidence="3" key="1">
    <citation type="journal article" date="2014" name="Genome Announc.">
        <title>De novo whole-genome sequence and genome annotation of Lichtheimia ramosa.</title>
        <authorList>
            <person name="Linde J."/>
            <person name="Schwartze V."/>
            <person name="Binder U."/>
            <person name="Lass-Florl C."/>
            <person name="Voigt K."/>
            <person name="Horn F."/>
        </authorList>
    </citation>
    <scope>NUCLEOTIDE SEQUENCE</scope>
    <source>
        <strain evidence="3">JMRC FSU:6197</strain>
    </source>
</reference>
<dbReference type="InterPro" id="IPR001005">
    <property type="entry name" value="SANT/Myb"/>
</dbReference>